<evidence type="ECO:0000313" key="3">
    <source>
        <dbReference type="EMBL" id="PTD10084.1"/>
    </source>
</evidence>
<dbReference type="Pfam" id="PF00307">
    <property type="entry name" value="CH"/>
    <property type="match status" value="1"/>
</dbReference>
<dbReference type="InterPro" id="IPR050606">
    <property type="entry name" value="Calponin-like"/>
</dbReference>
<feature type="compositionally biased region" description="Pro residues" evidence="1">
    <location>
        <begin position="472"/>
        <end position="486"/>
    </location>
</feature>
<dbReference type="Proteomes" id="UP000241587">
    <property type="component" value="Unassembled WGS sequence"/>
</dbReference>
<feature type="domain" description="Calponin-homology (CH)" evidence="2">
    <location>
        <begin position="21"/>
        <end position="128"/>
    </location>
</feature>
<reference evidence="3 5" key="1">
    <citation type="submission" date="2018-02" db="EMBL/GenBank/DDBJ databases">
        <title>Fusarium culmorum secondary metabolites in fungal-bacterial-plant interactions.</title>
        <authorList>
            <person name="Schmidt R."/>
        </authorList>
    </citation>
    <scope>NUCLEOTIDE SEQUENCE [LARGE SCALE GENOMIC DNA]</scope>
    <source>
        <strain evidence="3 5">PV</strain>
    </source>
</reference>
<keyword evidence="5" id="KW-1185">Reference proteome</keyword>
<evidence type="ECO:0000313" key="4">
    <source>
        <dbReference type="EMBL" id="QPC65015.1"/>
    </source>
</evidence>
<dbReference type="InterPro" id="IPR001715">
    <property type="entry name" value="CH_dom"/>
</dbReference>
<dbReference type="GO" id="GO:0015629">
    <property type="term" value="C:actin cytoskeleton"/>
    <property type="evidence" value="ECO:0007669"/>
    <property type="project" value="TreeGrafter"/>
</dbReference>
<dbReference type="Gene3D" id="1.10.418.10">
    <property type="entry name" value="Calponin-like domain"/>
    <property type="match status" value="1"/>
</dbReference>
<accession>A0A2T4H2Q5</accession>
<protein>
    <submittedName>
        <fullName evidence="3">Transgelin</fullName>
    </submittedName>
</protein>
<feature type="compositionally biased region" description="Basic and acidic residues" evidence="1">
    <location>
        <begin position="574"/>
        <end position="585"/>
    </location>
</feature>
<organism evidence="3 5">
    <name type="scientific">Fusarium culmorum</name>
    <dbReference type="NCBI Taxonomy" id="5516"/>
    <lineage>
        <taxon>Eukaryota</taxon>
        <taxon>Fungi</taxon>
        <taxon>Dikarya</taxon>
        <taxon>Ascomycota</taxon>
        <taxon>Pezizomycotina</taxon>
        <taxon>Sordariomycetes</taxon>
        <taxon>Hypocreomycetidae</taxon>
        <taxon>Hypocreales</taxon>
        <taxon>Nectriaceae</taxon>
        <taxon>Fusarium</taxon>
    </lineage>
</organism>
<feature type="compositionally biased region" description="Basic and acidic residues" evidence="1">
    <location>
        <begin position="446"/>
        <end position="456"/>
    </location>
</feature>
<dbReference type="InterPro" id="IPR036872">
    <property type="entry name" value="CH_dom_sf"/>
</dbReference>
<evidence type="ECO:0000313" key="5">
    <source>
        <dbReference type="Proteomes" id="UP000241587"/>
    </source>
</evidence>
<reference evidence="4" key="2">
    <citation type="submission" date="2020-11" db="EMBL/GenBank/DDBJ databases">
        <title>The chromosome-scale genome resource for two endophytic Fusarium species: F. culmorum and F. pseudograminearum.</title>
        <authorList>
            <person name="Yuan Z."/>
        </authorList>
    </citation>
    <scope>NUCLEOTIDE SEQUENCE</scope>
    <source>
        <strain evidence="4">Class2-1B</strain>
    </source>
</reference>
<dbReference type="SUPFAM" id="SSF47576">
    <property type="entry name" value="Calponin-homology domain, CH-domain"/>
    <property type="match status" value="1"/>
</dbReference>
<dbReference type="OrthoDB" id="21595at2759"/>
<dbReference type="GO" id="GO:0051015">
    <property type="term" value="F:actin filament binding"/>
    <property type="evidence" value="ECO:0007669"/>
    <property type="project" value="TreeGrafter"/>
</dbReference>
<dbReference type="EMBL" id="CP064749">
    <property type="protein sequence ID" value="QPC65015.1"/>
    <property type="molecule type" value="Genomic_DNA"/>
</dbReference>
<dbReference type="SMART" id="SM00033">
    <property type="entry name" value="CH"/>
    <property type="match status" value="1"/>
</dbReference>
<dbReference type="Proteomes" id="UP000663297">
    <property type="component" value="Chromosome 3"/>
</dbReference>
<dbReference type="CDD" id="cd21210">
    <property type="entry name" value="CH_SCP1-like"/>
    <property type="match status" value="1"/>
</dbReference>
<evidence type="ECO:0000259" key="2">
    <source>
        <dbReference type="PROSITE" id="PS50021"/>
    </source>
</evidence>
<feature type="region of interest" description="Disordered" evidence="1">
    <location>
        <begin position="248"/>
        <end position="585"/>
    </location>
</feature>
<dbReference type="AlphaFoldDB" id="A0A2T4H2Q5"/>
<dbReference type="OMA" id="HFLHACQ"/>
<feature type="compositionally biased region" description="Basic and acidic residues" evidence="1">
    <location>
        <begin position="553"/>
        <end position="562"/>
    </location>
</feature>
<proteinExistence type="predicted"/>
<dbReference type="PANTHER" id="PTHR47385">
    <property type="entry name" value="CALPONIN"/>
    <property type="match status" value="1"/>
</dbReference>
<feature type="region of interest" description="Disordered" evidence="1">
    <location>
        <begin position="132"/>
        <end position="221"/>
    </location>
</feature>
<sequence>MASVSSLDKDLRKMRLEKYTPAAANEARSWIEDMLGESLPSPDLLEGLKDGVALCKLANRALPPPGLRFKKSAMPFVQMENISLFLRACQSPPLNLQQHDTFLTVDLFEQKDPAQVLQCIGAFSRAAHSANPQNFPVSIGPKNRPDTVTPQGTGSRTPTGTRDRGASVTSNKSPAFGRSAMMPHRTGDSGSGRWSPTKSPRNRPESPSAVSSWSKKEHEGTTSPAWNIAQYGYLGGASQGNLGISFGGRRQITNASPRVPNLADKERRRKEEEERARLEAEEDEKRRFGEEERARLEEEHKWEEETEQLRQKEREAAEEEKRRWEEEERQWQLTEEQRRKEEEEAEARLEAERKSLKSRNDSKLTGQFLSQYRAEQGASQQDGASEDDYKNRVKQLEQELELARQREAEYERERQERGPRQGSVEAKPTPKPKPKLISSPPSRSDSWSKDEREVLRTRSPFSREPMQASTPPTLPSRSPRPLPDPTALPQAKSPKSSSRPLPDPAAYASKPAPSPAPSTRTDRFLPRKPAPSQPAVQTTYSRELGATAEQDAEDLRRAESQNKTKAGGWASKSLLEREMEMERQRQREWEESQKETAAAVRSNDGVEGIGGGIGGRWDVGQWAGFTGGDSQNKGSIGIGAGRRQIVGPRPLPDQPSRVPQIRKANCVSISHHNMYVCVTKASMVHDQRVFQR</sequence>
<feature type="compositionally biased region" description="Low complexity" evidence="1">
    <location>
        <begin position="435"/>
        <end position="445"/>
    </location>
</feature>
<feature type="compositionally biased region" description="Polar residues" evidence="1">
    <location>
        <begin position="146"/>
        <end position="160"/>
    </location>
</feature>
<dbReference type="GO" id="GO:0007015">
    <property type="term" value="P:actin filament organization"/>
    <property type="evidence" value="ECO:0007669"/>
    <property type="project" value="TreeGrafter"/>
</dbReference>
<dbReference type="EMBL" id="PVEM01000003">
    <property type="protein sequence ID" value="PTD10084.1"/>
    <property type="molecule type" value="Genomic_DNA"/>
</dbReference>
<gene>
    <name evidence="3" type="ORF">FCULG_00008316</name>
    <name evidence="4" type="ORF">HYE67_007246</name>
</gene>
<feature type="compositionally biased region" description="Basic and acidic residues" evidence="1">
    <location>
        <begin position="263"/>
        <end position="362"/>
    </location>
</feature>
<evidence type="ECO:0000256" key="1">
    <source>
        <dbReference type="SAM" id="MobiDB-lite"/>
    </source>
</evidence>
<dbReference type="PRINTS" id="PR00888">
    <property type="entry name" value="SM22CALPONIN"/>
</dbReference>
<dbReference type="InterPro" id="IPR003096">
    <property type="entry name" value="SM22_calponin"/>
</dbReference>
<feature type="compositionally biased region" description="Basic and acidic residues" evidence="1">
    <location>
        <begin position="387"/>
        <end position="419"/>
    </location>
</feature>
<dbReference type="PROSITE" id="PS50021">
    <property type="entry name" value="CH"/>
    <property type="match status" value="1"/>
</dbReference>
<dbReference type="PANTHER" id="PTHR47385:SF14">
    <property type="entry name" value="TRANSGELIN"/>
    <property type="match status" value="1"/>
</dbReference>
<name>A0A2T4H2Q5_FUSCU</name>